<sequence>MELSKDYDFQNSNNNSVIVEEPHILLEEDEGKFNKRVITLYGMCMKCKQQRSHYQWCQSCERKQCEENFVNWTSGNKEIDKFLQDTQLNSTKPQTFLEWIPFEKLKNINILDTIPGNTRSTIYSAIWKDGPRMSWNQENVKYERIETKVAIELYNDDDDNQIKKILSELKIYLDCHAQYCALLFQFYGISKQPDSNDYFIVKQFPQNNSLADYISQNFDNLDWETKLHLLLYLAEDLRALHSAGYVHRYLHPFSVLVFDNIGNSHGSSFNNFEDNCFCAIGGFSRCCKDLALLNTEEISGWQHYMAPEYLRYKTYSKASDIYAFGMIMHTVDTGYIPYYPLCIDHYLTIDIVQGLRPKISHNVPGGFENLIERCWNTEASLRPNIHEIYSILLNLWSSINRNKRLNSLNSISLEFLAADNIEYSKTKSQGTLSQKIEYNKPKDMDLSNIINLEPSEMINFIRKKNLVKFINKDELTTMKKIDSGHFGNMHRRLDFCSRIIRVLGISFDLSVQEYWLIMEHADGGNLRQYLKHYFSKLTWDDKIRLAYQIAEGIKFLQGEKILHRDLHSGNIVIHQGG</sequence>
<reference evidence="2" key="1">
    <citation type="submission" date="2019-10" db="EMBL/GenBank/DDBJ databases">
        <title>Conservation and host-specific expression of non-tandemly repeated heterogenous ribosome RNA gene in arbuscular mycorrhizal fungi.</title>
        <authorList>
            <person name="Maeda T."/>
            <person name="Kobayashi Y."/>
            <person name="Nakagawa T."/>
            <person name="Ezawa T."/>
            <person name="Yamaguchi K."/>
            <person name="Bino T."/>
            <person name="Nishimoto Y."/>
            <person name="Shigenobu S."/>
            <person name="Kawaguchi M."/>
        </authorList>
    </citation>
    <scope>NUCLEOTIDE SEQUENCE</scope>
    <source>
        <strain evidence="2">HR1</strain>
    </source>
</reference>
<dbReference type="InterPro" id="IPR000719">
    <property type="entry name" value="Prot_kinase_dom"/>
</dbReference>
<dbReference type="GO" id="GO:0004674">
    <property type="term" value="F:protein serine/threonine kinase activity"/>
    <property type="evidence" value="ECO:0007669"/>
    <property type="project" value="TreeGrafter"/>
</dbReference>
<comment type="caution">
    <text evidence="2">The sequence shown here is derived from an EMBL/GenBank/DDBJ whole genome shotgun (WGS) entry which is preliminary data.</text>
</comment>
<evidence type="ECO:0000313" key="3">
    <source>
        <dbReference type="Proteomes" id="UP000615446"/>
    </source>
</evidence>
<dbReference type="AlphaFoldDB" id="A0A8H3QDQ1"/>
<organism evidence="2 3">
    <name type="scientific">Rhizophagus clarus</name>
    <dbReference type="NCBI Taxonomy" id="94130"/>
    <lineage>
        <taxon>Eukaryota</taxon>
        <taxon>Fungi</taxon>
        <taxon>Fungi incertae sedis</taxon>
        <taxon>Mucoromycota</taxon>
        <taxon>Glomeromycotina</taxon>
        <taxon>Glomeromycetes</taxon>
        <taxon>Glomerales</taxon>
        <taxon>Glomeraceae</taxon>
        <taxon>Rhizophagus</taxon>
    </lineage>
</organism>
<protein>
    <submittedName>
        <fullName evidence="2">Kinase-like domain-containing protein</fullName>
    </submittedName>
</protein>
<keyword evidence="2" id="KW-0418">Kinase</keyword>
<feature type="domain" description="Protein kinase" evidence="1">
    <location>
        <begin position="108"/>
        <end position="397"/>
    </location>
</feature>
<keyword evidence="2" id="KW-0808">Transferase</keyword>
<dbReference type="SUPFAM" id="SSF56112">
    <property type="entry name" value="Protein kinase-like (PK-like)"/>
    <property type="match status" value="2"/>
</dbReference>
<dbReference type="InterPro" id="IPR011009">
    <property type="entry name" value="Kinase-like_dom_sf"/>
</dbReference>
<dbReference type="EMBL" id="BLAL01000013">
    <property type="protein sequence ID" value="GES75232.1"/>
    <property type="molecule type" value="Genomic_DNA"/>
</dbReference>
<dbReference type="Pfam" id="PF07714">
    <property type="entry name" value="PK_Tyr_Ser-Thr"/>
    <property type="match status" value="2"/>
</dbReference>
<dbReference type="PROSITE" id="PS50011">
    <property type="entry name" value="PROTEIN_KINASE_DOM"/>
    <property type="match status" value="2"/>
</dbReference>
<accession>A0A8H3QDQ1</accession>
<evidence type="ECO:0000259" key="1">
    <source>
        <dbReference type="PROSITE" id="PS50011"/>
    </source>
</evidence>
<evidence type="ECO:0000313" key="2">
    <source>
        <dbReference type="EMBL" id="GES75232.1"/>
    </source>
</evidence>
<dbReference type="Gene3D" id="1.10.510.10">
    <property type="entry name" value="Transferase(Phosphotransferase) domain 1"/>
    <property type="match status" value="2"/>
</dbReference>
<feature type="domain" description="Protein kinase" evidence="1">
    <location>
        <begin position="421"/>
        <end position="577"/>
    </location>
</feature>
<dbReference type="OrthoDB" id="2372021at2759"/>
<dbReference type="InterPro" id="IPR001245">
    <property type="entry name" value="Ser-Thr/Tyr_kinase_cat_dom"/>
</dbReference>
<dbReference type="GO" id="GO:0005524">
    <property type="term" value="F:ATP binding"/>
    <property type="evidence" value="ECO:0007669"/>
    <property type="project" value="UniProtKB-KW"/>
</dbReference>
<proteinExistence type="predicted"/>
<dbReference type="PANTHER" id="PTHR44329">
    <property type="entry name" value="SERINE/THREONINE-PROTEIN KINASE TNNI3K-RELATED"/>
    <property type="match status" value="1"/>
</dbReference>
<dbReference type="Proteomes" id="UP000615446">
    <property type="component" value="Unassembled WGS sequence"/>
</dbReference>
<name>A0A8H3QDQ1_9GLOM</name>
<dbReference type="InterPro" id="IPR051681">
    <property type="entry name" value="Ser/Thr_Kinases-Pseudokinases"/>
</dbReference>
<gene>
    <name evidence="2" type="ORF">RCL2_000268300</name>
</gene>